<evidence type="ECO:0000313" key="3">
    <source>
        <dbReference type="EMBL" id="OIV39119.1"/>
    </source>
</evidence>
<name>A0A1J7BKB2_9ACTN</name>
<proteinExistence type="predicted"/>
<feature type="domain" description="DUF218" evidence="2">
    <location>
        <begin position="160"/>
        <end position="307"/>
    </location>
</feature>
<dbReference type="GO" id="GO:0005886">
    <property type="term" value="C:plasma membrane"/>
    <property type="evidence" value="ECO:0007669"/>
    <property type="project" value="TreeGrafter"/>
</dbReference>
<gene>
    <name evidence="3" type="ORF">BIV57_02370</name>
</gene>
<feature type="transmembrane region" description="Helical" evidence="1">
    <location>
        <begin position="28"/>
        <end position="48"/>
    </location>
</feature>
<evidence type="ECO:0000259" key="2">
    <source>
        <dbReference type="Pfam" id="PF02698"/>
    </source>
</evidence>
<dbReference type="EMBL" id="MLCF01000007">
    <property type="protein sequence ID" value="OIV39119.1"/>
    <property type="molecule type" value="Genomic_DNA"/>
</dbReference>
<accession>A0A1J7BKB2</accession>
<dbReference type="CDD" id="cd06259">
    <property type="entry name" value="YdcF-like"/>
    <property type="match status" value="1"/>
</dbReference>
<dbReference type="InterPro" id="IPR014729">
    <property type="entry name" value="Rossmann-like_a/b/a_fold"/>
</dbReference>
<dbReference type="Pfam" id="PF02698">
    <property type="entry name" value="DUF218"/>
    <property type="match status" value="1"/>
</dbReference>
<feature type="transmembrane region" description="Helical" evidence="1">
    <location>
        <begin position="316"/>
        <end position="334"/>
    </location>
</feature>
<reference evidence="3 4" key="1">
    <citation type="submission" date="2016-10" db="EMBL/GenBank/DDBJ databases">
        <title>Genome sequence of Streptomyces gilvigriseus MUSC 26.</title>
        <authorList>
            <person name="Lee L.-H."/>
            <person name="Ser H.-L."/>
        </authorList>
    </citation>
    <scope>NUCLEOTIDE SEQUENCE [LARGE SCALE GENOMIC DNA]</scope>
    <source>
        <strain evidence="3 4">MUSC 26</strain>
    </source>
</reference>
<keyword evidence="4" id="KW-1185">Reference proteome</keyword>
<dbReference type="InterPro" id="IPR051599">
    <property type="entry name" value="Cell_Envelope_Assoc"/>
</dbReference>
<evidence type="ECO:0000313" key="4">
    <source>
        <dbReference type="Proteomes" id="UP000243342"/>
    </source>
</evidence>
<organism evidence="3 4">
    <name type="scientific">Mangrovactinospora gilvigrisea</name>
    <dbReference type="NCBI Taxonomy" id="1428644"/>
    <lineage>
        <taxon>Bacteria</taxon>
        <taxon>Bacillati</taxon>
        <taxon>Actinomycetota</taxon>
        <taxon>Actinomycetes</taxon>
        <taxon>Kitasatosporales</taxon>
        <taxon>Streptomycetaceae</taxon>
        <taxon>Mangrovactinospora</taxon>
    </lineage>
</organism>
<feature type="transmembrane region" description="Helical" evidence="1">
    <location>
        <begin position="122"/>
        <end position="149"/>
    </location>
</feature>
<evidence type="ECO:0000256" key="1">
    <source>
        <dbReference type="SAM" id="Phobius"/>
    </source>
</evidence>
<dbReference type="GO" id="GO:0043164">
    <property type="term" value="P:Gram-negative-bacterium-type cell wall biogenesis"/>
    <property type="evidence" value="ECO:0007669"/>
    <property type="project" value="TreeGrafter"/>
</dbReference>
<dbReference type="InterPro" id="IPR003848">
    <property type="entry name" value="DUF218"/>
</dbReference>
<feature type="transmembrane region" description="Helical" evidence="1">
    <location>
        <begin position="60"/>
        <end position="83"/>
    </location>
</feature>
<comment type="caution">
    <text evidence="3">The sequence shown here is derived from an EMBL/GenBank/DDBJ whole genome shotgun (WGS) entry which is preliminary data.</text>
</comment>
<keyword evidence="1" id="KW-0472">Membrane</keyword>
<keyword evidence="1" id="KW-0812">Transmembrane</keyword>
<dbReference type="GO" id="GO:0000270">
    <property type="term" value="P:peptidoglycan metabolic process"/>
    <property type="evidence" value="ECO:0007669"/>
    <property type="project" value="TreeGrafter"/>
</dbReference>
<dbReference type="PANTHER" id="PTHR30336:SF18">
    <property type="entry name" value="MEMBRANE PROTEIN"/>
    <property type="match status" value="1"/>
</dbReference>
<keyword evidence="1" id="KW-1133">Transmembrane helix</keyword>
<dbReference type="Proteomes" id="UP000243342">
    <property type="component" value="Unassembled WGS sequence"/>
</dbReference>
<protein>
    <recommendedName>
        <fullName evidence="2">DUF218 domain-containing protein</fullName>
    </recommendedName>
</protein>
<dbReference type="PANTHER" id="PTHR30336">
    <property type="entry name" value="INNER MEMBRANE PROTEIN, PROBABLE PERMEASE"/>
    <property type="match status" value="1"/>
</dbReference>
<dbReference type="AlphaFoldDB" id="A0A1J7BKB2"/>
<dbReference type="Gene3D" id="3.40.50.620">
    <property type="entry name" value="HUPs"/>
    <property type="match status" value="1"/>
</dbReference>
<sequence>MFSYVPAAFLLTGFLLGVRKDRRRFANAVWLGLTVVALAMALGVTQLRHPESTAAEVVEVLVLLAPALGAVLLAGLLIANGVVMVRKEGRRLGNLLSLLAGLALVAVIALAVAAVLHGDRALHIAAALALLLVCYFSFLFACFAGYAYLYGRLRPRDDCDFVVVLGSGLVGGDRVPPLLAGRLGKGAALWRGMAPPQGRPALMIASGGQGPGEEVAEADAMGDWLVGHGVPADRVLREDRSRSTRENLRFSGALMESVRPGARCVVVTNNFHAFRAAILARTEGVDGQVTGSPTALYYWPSAMIREFAAVLAMRRTPHLAVITALCLLAAAAWLA</sequence>
<feature type="transmembrane region" description="Helical" evidence="1">
    <location>
        <begin position="95"/>
        <end position="116"/>
    </location>
</feature>